<dbReference type="SUPFAM" id="SSF55785">
    <property type="entry name" value="PYP-like sensor domain (PAS domain)"/>
    <property type="match status" value="1"/>
</dbReference>
<dbReference type="Proteomes" id="UP000693952">
    <property type="component" value="Chromosome"/>
</dbReference>
<keyword evidence="5" id="KW-0677">Repeat</keyword>
<evidence type="ECO:0000256" key="5">
    <source>
        <dbReference type="ARBA" id="ARBA00022737"/>
    </source>
</evidence>
<dbReference type="PANTHER" id="PTHR41523">
    <property type="entry name" value="TWO-COMPONENT SYSTEM SENSOR PROTEIN"/>
    <property type="match status" value="1"/>
</dbReference>
<evidence type="ECO:0000256" key="7">
    <source>
        <dbReference type="ARBA" id="ARBA00022777"/>
    </source>
</evidence>
<dbReference type="EMBL" id="CP077074">
    <property type="protein sequence ID" value="QXH38981.1"/>
    <property type="molecule type" value="Genomic_DNA"/>
</dbReference>
<feature type="domain" description="PAC" evidence="9">
    <location>
        <begin position="86"/>
        <end position="141"/>
    </location>
</feature>
<evidence type="ECO:0000256" key="2">
    <source>
        <dbReference type="ARBA" id="ARBA00012438"/>
    </source>
</evidence>
<sequence>MRKDDNEVRVRRDGEPPVFDLQRAMLDATPDCIKVLAPDGTLLAMNASGCVALDIAPSKVKGSAWVPLLPPSIHSAAYDALALAATGLSARFAGYSDACGKVIYWDNLLTPTIDPAGRVHTIVCVSRDVTEQVLLQKELDQSLAREQLLSGEMVHRIKNLFTVAAAVILMADREARASGTTEPLAKIAAGKLRALSRAYSTVLAADDVAHVEMEAFMVSVLHPFGAQCRFSGTKNLVPGPLANVLALLLHELATNSVKHGALSVAEGEVELRWSVNDGWLAIRWLESGGPVIAEPPARYGYGSGLIDQLAGSVGGTLQRDWHRRGLQVELRVPFPAG</sequence>
<dbReference type="Gene3D" id="3.30.450.20">
    <property type="entry name" value="PAS domain"/>
    <property type="match status" value="1"/>
</dbReference>
<comment type="catalytic activity">
    <reaction evidence="1">
        <text>ATP + protein L-histidine = ADP + protein N-phospho-L-histidine.</text>
        <dbReference type="EC" id="2.7.13.3"/>
    </reaction>
</comment>
<dbReference type="InterPro" id="IPR011102">
    <property type="entry name" value="Sig_transdc_His_kinase_HWE"/>
</dbReference>
<evidence type="ECO:0000313" key="11">
    <source>
        <dbReference type="Proteomes" id="UP000693952"/>
    </source>
</evidence>
<evidence type="ECO:0000256" key="3">
    <source>
        <dbReference type="ARBA" id="ARBA00022553"/>
    </source>
</evidence>
<keyword evidence="4" id="KW-0808">Transferase</keyword>
<dbReference type="InterPro" id="IPR000700">
    <property type="entry name" value="PAS-assoc_C"/>
</dbReference>
<dbReference type="EC" id="2.7.13.3" evidence="2"/>
<evidence type="ECO:0000256" key="4">
    <source>
        <dbReference type="ARBA" id="ARBA00022679"/>
    </source>
</evidence>
<dbReference type="Gene3D" id="3.30.565.10">
    <property type="entry name" value="Histidine kinase-like ATPase, C-terminal domain"/>
    <property type="match status" value="1"/>
</dbReference>
<accession>A0ABX8MLB5</accession>
<protein>
    <recommendedName>
        <fullName evidence="2">histidine kinase</fullName>
        <ecNumber evidence="2">2.7.13.3</ecNumber>
    </recommendedName>
</protein>
<reference evidence="10" key="1">
    <citation type="submission" date="2021-06" db="EMBL/GenBank/DDBJ databases">
        <title>Updating the genus Pseudomonas: Description of 43 new species and partition of the Pseudomonas putida group.</title>
        <authorList>
            <person name="Girard L."/>
            <person name="Lood C."/>
            <person name="Vandamme P."/>
            <person name="Rokni-Zadeh H."/>
            <person name="van Noort V."/>
            <person name="Hofte M."/>
            <person name="Lavigne R."/>
            <person name="De Mot R."/>
        </authorList>
    </citation>
    <scope>NUCLEOTIDE SEQUENCE</scope>
    <source>
        <strain evidence="10">CMR12a</strain>
    </source>
</reference>
<keyword evidence="6" id="KW-0547">Nucleotide-binding</keyword>
<dbReference type="RefSeq" id="WP_124347857.1">
    <property type="nucleotide sequence ID" value="NZ_CP027706.1"/>
</dbReference>
<name>A0ABX8MLB5_9PSED</name>
<dbReference type="InterPro" id="IPR035965">
    <property type="entry name" value="PAS-like_dom_sf"/>
</dbReference>
<dbReference type="InterPro" id="IPR036890">
    <property type="entry name" value="HATPase_C_sf"/>
</dbReference>
<keyword evidence="11" id="KW-1185">Reference proteome</keyword>
<dbReference type="InterPro" id="IPR013656">
    <property type="entry name" value="PAS_4"/>
</dbReference>
<dbReference type="Pfam" id="PF08448">
    <property type="entry name" value="PAS_4"/>
    <property type="match status" value="1"/>
</dbReference>
<evidence type="ECO:0000256" key="6">
    <source>
        <dbReference type="ARBA" id="ARBA00022741"/>
    </source>
</evidence>
<keyword evidence="3" id="KW-0597">Phosphoprotein</keyword>
<dbReference type="Pfam" id="PF07536">
    <property type="entry name" value="HWE_HK"/>
    <property type="match status" value="1"/>
</dbReference>
<dbReference type="SUPFAM" id="SSF55874">
    <property type="entry name" value="ATPase domain of HSP90 chaperone/DNA topoisomerase II/histidine kinase"/>
    <property type="match status" value="1"/>
</dbReference>
<keyword evidence="7" id="KW-0418">Kinase</keyword>
<dbReference type="PANTHER" id="PTHR41523:SF8">
    <property type="entry name" value="ETHYLENE RESPONSE SENSOR PROTEIN"/>
    <property type="match status" value="1"/>
</dbReference>
<organism evidence="10 11">
    <name type="scientific">Pseudomonas sessilinigenes</name>
    <dbReference type="NCBI Taxonomy" id="658629"/>
    <lineage>
        <taxon>Bacteria</taxon>
        <taxon>Pseudomonadati</taxon>
        <taxon>Pseudomonadota</taxon>
        <taxon>Gammaproteobacteria</taxon>
        <taxon>Pseudomonadales</taxon>
        <taxon>Pseudomonadaceae</taxon>
        <taxon>Pseudomonas</taxon>
    </lineage>
</organism>
<evidence type="ECO:0000256" key="1">
    <source>
        <dbReference type="ARBA" id="ARBA00000085"/>
    </source>
</evidence>
<evidence type="ECO:0000259" key="9">
    <source>
        <dbReference type="PROSITE" id="PS50113"/>
    </source>
</evidence>
<proteinExistence type="predicted"/>
<evidence type="ECO:0000256" key="8">
    <source>
        <dbReference type="ARBA" id="ARBA00022840"/>
    </source>
</evidence>
<keyword evidence="8" id="KW-0067">ATP-binding</keyword>
<evidence type="ECO:0000313" key="10">
    <source>
        <dbReference type="EMBL" id="QXH38981.1"/>
    </source>
</evidence>
<gene>
    <name evidence="10" type="ORF">KSS89_22430</name>
</gene>
<dbReference type="PROSITE" id="PS50113">
    <property type="entry name" value="PAC"/>
    <property type="match status" value="1"/>
</dbReference>